<dbReference type="AlphaFoldDB" id="A0A1F6EDI8"/>
<dbReference type="EMBL" id="MFLV01000010">
    <property type="protein sequence ID" value="OGG71733.1"/>
    <property type="molecule type" value="Genomic_DNA"/>
</dbReference>
<proteinExistence type="predicted"/>
<name>A0A1F6EDI8_9BACT</name>
<gene>
    <name evidence="1" type="ORF">A3A35_01900</name>
</gene>
<accession>A0A1F6EDI8</accession>
<evidence type="ECO:0000313" key="2">
    <source>
        <dbReference type="Proteomes" id="UP000179115"/>
    </source>
</evidence>
<dbReference type="Proteomes" id="UP000179115">
    <property type="component" value="Unassembled WGS sequence"/>
</dbReference>
<comment type="caution">
    <text evidence="1">The sequence shown here is derived from an EMBL/GenBank/DDBJ whole genome shotgun (WGS) entry which is preliminary data.</text>
</comment>
<evidence type="ECO:0000313" key="1">
    <source>
        <dbReference type="EMBL" id="OGG71733.1"/>
    </source>
</evidence>
<organism evidence="1 2">
    <name type="scientific">Candidatus Kaiserbacteria bacterium RIFCSPLOWO2_01_FULL_51_21</name>
    <dbReference type="NCBI Taxonomy" id="1798508"/>
    <lineage>
        <taxon>Bacteria</taxon>
        <taxon>Candidatus Kaiseribacteriota</taxon>
    </lineage>
</organism>
<protein>
    <submittedName>
        <fullName evidence="1">Uncharacterized protein</fullName>
    </submittedName>
</protein>
<reference evidence="1 2" key="1">
    <citation type="journal article" date="2016" name="Nat. Commun.">
        <title>Thousands of microbial genomes shed light on interconnected biogeochemical processes in an aquifer system.</title>
        <authorList>
            <person name="Anantharaman K."/>
            <person name="Brown C.T."/>
            <person name="Hug L.A."/>
            <person name="Sharon I."/>
            <person name="Castelle C.J."/>
            <person name="Probst A.J."/>
            <person name="Thomas B.C."/>
            <person name="Singh A."/>
            <person name="Wilkins M.J."/>
            <person name="Karaoz U."/>
            <person name="Brodie E.L."/>
            <person name="Williams K.H."/>
            <person name="Hubbard S.S."/>
            <person name="Banfield J.F."/>
        </authorList>
    </citation>
    <scope>NUCLEOTIDE SEQUENCE [LARGE SCALE GENOMIC DNA]</scope>
</reference>
<sequence length="115" mass="12929">MDGGAVLTPYEEECSESTLSIVVLKEIGSLLNPFMRGEDGNPVRTGPLGKHPKGLAYHAKYYLVRYTDPVTREAGEACWLVVLDPRRGHWVGKALETWEQDREHGYWEVLNDKGA</sequence>